<dbReference type="EMBL" id="GANO01004415">
    <property type="protein sequence ID" value="JAB55456.1"/>
    <property type="molecule type" value="mRNA"/>
</dbReference>
<dbReference type="InterPro" id="IPR003598">
    <property type="entry name" value="Ig_sub2"/>
</dbReference>
<dbReference type="PROSITE" id="PS50853">
    <property type="entry name" value="FN3"/>
    <property type="match status" value="2"/>
</dbReference>
<dbReference type="InterPro" id="IPR003961">
    <property type="entry name" value="FN3_dom"/>
</dbReference>
<dbReference type="InterPro" id="IPR013783">
    <property type="entry name" value="Ig-like_fold"/>
</dbReference>
<feature type="domain" description="Ig-like" evidence="4">
    <location>
        <begin position="54"/>
        <end position="132"/>
    </location>
</feature>
<dbReference type="SMART" id="SM00409">
    <property type="entry name" value="IG"/>
    <property type="match status" value="4"/>
</dbReference>
<dbReference type="Gene3D" id="2.60.40.10">
    <property type="entry name" value="Immunoglobulins"/>
    <property type="match status" value="6"/>
</dbReference>
<accession>U5ETE2</accession>
<dbReference type="Pfam" id="PF13927">
    <property type="entry name" value="Ig_3"/>
    <property type="match status" value="2"/>
</dbReference>
<feature type="domain" description="Ig-like" evidence="4">
    <location>
        <begin position="346"/>
        <end position="434"/>
    </location>
</feature>
<dbReference type="GO" id="GO:0005886">
    <property type="term" value="C:plasma membrane"/>
    <property type="evidence" value="ECO:0007669"/>
    <property type="project" value="TreeGrafter"/>
</dbReference>
<dbReference type="InterPro" id="IPR007110">
    <property type="entry name" value="Ig-like_dom"/>
</dbReference>
<dbReference type="Pfam" id="PF07686">
    <property type="entry name" value="V-set"/>
    <property type="match status" value="1"/>
</dbReference>
<evidence type="ECO:0000256" key="1">
    <source>
        <dbReference type="ARBA" id="ARBA00022737"/>
    </source>
</evidence>
<protein>
    <submittedName>
        <fullName evidence="6">Putative neuronal cell adhesion molecule</fullName>
    </submittedName>
</protein>
<dbReference type="GO" id="GO:0098609">
    <property type="term" value="P:cell-cell adhesion"/>
    <property type="evidence" value="ECO:0007669"/>
    <property type="project" value="TreeGrafter"/>
</dbReference>
<keyword evidence="3" id="KW-0472">Membrane</keyword>
<dbReference type="AlphaFoldDB" id="U5ETE2"/>
<dbReference type="InterPro" id="IPR003599">
    <property type="entry name" value="Ig_sub"/>
</dbReference>
<dbReference type="CDD" id="cd00063">
    <property type="entry name" value="FN3"/>
    <property type="match status" value="2"/>
</dbReference>
<name>U5ETE2_9DIPT</name>
<dbReference type="SUPFAM" id="SSF49265">
    <property type="entry name" value="Fibronectin type III"/>
    <property type="match status" value="1"/>
</dbReference>
<dbReference type="Pfam" id="PF07679">
    <property type="entry name" value="I-set"/>
    <property type="match status" value="1"/>
</dbReference>
<reference evidence="6" key="1">
    <citation type="journal article" date="2014" name="Insect Biochem. Mol. Biol.">
        <title>An insight into the sialome of the frog biting fly, Corethrella appendiculata.</title>
        <authorList>
            <person name="Ribeiro J.M.C."/>
            <person name="Chagas A.C."/>
            <person name="Pham V.M."/>
            <person name="Lounibos L.P."/>
            <person name="Calvo E."/>
        </authorList>
    </citation>
    <scope>NUCLEOTIDE SEQUENCE</scope>
    <source>
        <tissue evidence="6">Salivary glands</tissue>
    </source>
</reference>
<keyword evidence="2" id="KW-1015">Disulfide bond</keyword>
<feature type="domain" description="Fibronectin type-III" evidence="5">
    <location>
        <begin position="552"/>
        <end position="642"/>
    </location>
</feature>
<dbReference type="Pfam" id="PF00041">
    <property type="entry name" value="fn3"/>
    <property type="match status" value="2"/>
</dbReference>
<dbReference type="SMART" id="SM00408">
    <property type="entry name" value="IGc2"/>
    <property type="match status" value="3"/>
</dbReference>
<evidence type="ECO:0000259" key="4">
    <source>
        <dbReference type="PROSITE" id="PS50835"/>
    </source>
</evidence>
<dbReference type="InterPro" id="IPR036179">
    <property type="entry name" value="Ig-like_dom_sf"/>
</dbReference>
<feature type="transmembrane region" description="Helical" evidence="3">
    <location>
        <begin position="647"/>
        <end position="669"/>
    </location>
</feature>
<organism evidence="6">
    <name type="scientific">Corethrella appendiculata</name>
    <dbReference type="NCBI Taxonomy" id="1370023"/>
    <lineage>
        <taxon>Eukaryota</taxon>
        <taxon>Metazoa</taxon>
        <taxon>Ecdysozoa</taxon>
        <taxon>Arthropoda</taxon>
        <taxon>Hexapoda</taxon>
        <taxon>Insecta</taxon>
        <taxon>Pterygota</taxon>
        <taxon>Neoptera</taxon>
        <taxon>Endopterygota</taxon>
        <taxon>Diptera</taxon>
        <taxon>Nematocera</taxon>
        <taxon>Culicoidea</taxon>
        <taxon>Chaoboridae</taxon>
        <taxon>Corethrella</taxon>
    </lineage>
</organism>
<dbReference type="GO" id="GO:0007411">
    <property type="term" value="P:axon guidance"/>
    <property type="evidence" value="ECO:0007669"/>
    <property type="project" value="TreeGrafter"/>
</dbReference>
<feature type="domain" description="Fibronectin type-III" evidence="5">
    <location>
        <begin position="439"/>
        <end position="532"/>
    </location>
</feature>
<dbReference type="PROSITE" id="PS50835">
    <property type="entry name" value="IG_LIKE"/>
    <property type="match status" value="4"/>
</dbReference>
<evidence type="ECO:0000256" key="2">
    <source>
        <dbReference type="ARBA" id="ARBA00023157"/>
    </source>
</evidence>
<dbReference type="InterPro" id="IPR036116">
    <property type="entry name" value="FN3_sf"/>
</dbReference>
<sequence length="685" mass="79154">MYKNLRQTTFLVLRKKNFMLILIFYVLTTLVNSVHSVLEERYNKKPIYLDGRVGSHVVLNCPVEFPQEDPIPYVLHWNKDDKTVFSWYDGVLSATDNYVGRITLLDDKFYGKAAVNLTSIRESDNGWYECKVIFPNRTPNSRANGTWFHLAVDGGTLIKIPPINETVLEGDPGFFHCVVKNPETMFVTWYKDGTPLEEYHDLAHRSQMGPDGSLMINPTQMSDLGEFECTVRNMLGEEQSANAFLNVQYRAKVVYAPQEVFLPLGKSAVLDCHFRSNPPLTNLRWEKDGFLFDPYNVQGVFYKRNGSLYFHNVTESHSGRYSCTPYNELGTEGASPIIQVIVQVPPKFTIIPKQLYVVKLGQSVHMPCDAVDRDGKHRPTLSWIRKDGTQLPLGRYQMDVGNFTLENVQESDRGIFSCLATNEAATIYADAEVMIENVSPRAPYNLTGNSSDTAITLRWAPGYIRQYLEYIIWYRLADAAEWRTLKISNKHVLEATITNLEPHREYEFMVLCQDNYGDGMFSKSFRYFTKPKEYKEPEQLRDPIIPFSQIGPPRNVTVQRKSDNYVVEWEKPEYGIDTLRLYLIRWWIEPQHILSGQEETSETYYILDNLDEDEMYRFQVFALSYSNYTAGSNEFDIFIYPYRRVKAMTISGVVAILICLSIVGVLLYMKRNRIKKLREAENVKI</sequence>
<feature type="domain" description="Ig-like" evidence="4">
    <location>
        <begin position="155"/>
        <end position="246"/>
    </location>
</feature>
<dbReference type="SUPFAM" id="SSF48726">
    <property type="entry name" value="Immunoglobulin"/>
    <property type="match status" value="4"/>
</dbReference>
<keyword evidence="3" id="KW-0812">Transmembrane</keyword>
<dbReference type="InterPro" id="IPR013106">
    <property type="entry name" value="Ig_V-set"/>
</dbReference>
<dbReference type="GO" id="GO:0030424">
    <property type="term" value="C:axon"/>
    <property type="evidence" value="ECO:0007669"/>
    <property type="project" value="TreeGrafter"/>
</dbReference>
<evidence type="ECO:0000313" key="6">
    <source>
        <dbReference type="EMBL" id="JAB55456.1"/>
    </source>
</evidence>
<keyword evidence="3" id="KW-1133">Transmembrane helix</keyword>
<evidence type="ECO:0000256" key="3">
    <source>
        <dbReference type="SAM" id="Phobius"/>
    </source>
</evidence>
<proteinExistence type="evidence at transcript level"/>
<dbReference type="FunFam" id="2.60.40.10:FF:001149">
    <property type="entry name" value="Turtle, isoform H"/>
    <property type="match status" value="1"/>
</dbReference>
<dbReference type="CDD" id="cd00096">
    <property type="entry name" value="Ig"/>
    <property type="match status" value="2"/>
</dbReference>
<dbReference type="SMART" id="SM00060">
    <property type="entry name" value="FN3"/>
    <property type="match status" value="2"/>
</dbReference>
<dbReference type="PANTHER" id="PTHR44170">
    <property type="entry name" value="PROTEIN SIDEKICK"/>
    <property type="match status" value="1"/>
</dbReference>
<evidence type="ECO:0000259" key="5">
    <source>
        <dbReference type="PROSITE" id="PS50853"/>
    </source>
</evidence>
<dbReference type="InterPro" id="IPR013098">
    <property type="entry name" value="Ig_I-set"/>
</dbReference>
<keyword evidence="1" id="KW-0677">Repeat</keyword>
<dbReference type="PANTHER" id="PTHR44170:SF56">
    <property type="entry name" value="FIBRONECTIN TYPE-III DOMAIN-CONTAINING PROTEIN"/>
    <property type="match status" value="1"/>
</dbReference>
<feature type="domain" description="Ig-like" evidence="4">
    <location>
        <begin position="251"/>
        <end position="341"/>
    </location>
</feature>